<dbReference type="OrthoDB" id="7765135at2"/>
<reference evidence="2" key="1">
    <citation type="submission" date="2016-10" db="EMBL/GenBank/DDBJ databases">
        <authorList>
            <person name="Varghese N."/>
            <person name="Submissions S."/>
        </authorList>
    </citation>
    <scope>NUCLEOTIDE SEQUENCE [LARGE SCALE GENOMIC DNA]</scope>
    <source>
        <strain evidence="2">DSM 11593</strain>
    </source>
</reference>
<sequence length="281" mass="29975">MIGRIVLAMLFLALAGCKYESTADLRSSATVYPVTGAYPPGEYLFQTAEQDAILALIVGQEQAVLAYQLQSWPPMSARAVAVLGSDSFPERTYVAMAPAEATADQQAESLVFQYFPFSFWETHVEWVQPPAVTRVADIEDLARHLSAPGTKRVSFALVAEQDRPAVLARFQALQEQGKGGAAPAPAPVAPPAALPPTVRGLSVGDGVHVQGVLSDSPSIIQEIDQAGGRVKVRRMSDGVSEWVSADRLISRDESTLNDVARAGTVIGVFACLINPELCSNP</sequence>
<evidence type="ECO:0000313" key="1">
    <source>
        <dbReference type="EMBL" id="SEH94998.1"/>
    </source>
</evidence>
<proteinExistence type="predicted"/>
<dbReference type="Proteomes" id="UP000199125">
    <property type="component" value="Unassembled WGS sequence"/>
</dbReference>
<keyword evidence="2" id="KW-1185">Reference proteome</keyword>
<dbReference type="EMBL" id="FNXG01000003">
    <property type="protein sequence ID" value="SEH94998.1"/>
    <property type="molecule type" value="Genomic_DNA"/>
</dbReference>
<name>A0A1H6MBJ3_9RHOB</name>
<dbReference type="STRING" id="65735.SAMN04488075_1827"/>
<evidence type="ECO:0000313" key="2">
    <source>
        <dbReference type="Proteomes" id="UP000199125"/>
    </source>
</evidence>
<accession>A0A1H6MBJ3</accession>
<dbReference type="PROSITE" id="PS51257">
    <property type="entry name" value="PROKAR_LIPOPROTEIN"/>
    <property type="match status" value="1"/>
</dbReference>
<gene>
    <name evidence="1" type="ORF">SAMN04488075_1827</name>
</gene>
<dbReference type="AlphaFoldDB" id="A0A1H6MBJ3"/>
<protein>
    <submittedName>
        <fullName evidence="1">Uncharacterized protein</fullName>
    </submittedName>
</protein>
<organism evidence="1 2">
    <name type="scientific">Paracoccus alkenifer</name>
    <dbReference type="NCBI Taxonomy" id="65735"/>
    <lineage>
        <taxon>Bacteria</taxon>
        <taxon>Pseudomonadati</taxon>
        <taxon>Pseudomonadota</taxon>
        <taxon>Alphaproteobacteria</taxon>
        <taxon>Rhodobacterales</taxon>
        <taxon>Paracoccaceae</taxon>
        <taxon>Paracoccus</taxon>
    </lineage>
</organism>
<dbReference type="RefSeq" id="WP_143042795.1">
    <property type="nucleotide sequence ID" value="NZ_FNXG01000003.1"/>
</dbReference>